<protein>
    <submittedName>
        <fullName evidence="2">Uncharacterized protein</fullName>
    </submittedName>
</protein>
<accession>A0ABD1L7L8</accession>
<dbReference type="Proteomes" id="UP001603857">
    <property type="component" value="Unassembled WGS sequence"/>
</dbReference>
<reference evidence="2 3" key="1">
    <citation type="submission" date="2024-08" db="EMBL/GenBank/DDBJ databases">
        <title>Insights into the chromosomal genome structure of Flemingia macrophylla.</title>
        <authorList>
            <person name="Ding Y."/>
            <person name="Zhao Y."/>
            <person name="Bi W."/>
            <person name="Wu M."/>
            <person name="Zhao G."/>
            <person name="Gong Y."/>
            <person name="Li W."/>
            <person name="Zhang P."/>
        </authorList>
    </citation>
    <scope>NUCLEOTIDE SEQUENCE [LARGE SCALE GENOMIC DNA]</scope>
    <source>
        <strain evidence="2">DYQJB</strain>
        <tissue evidence="2">Leaf</tissue>
    </source>
</reference>
<evidence type="ECO:0000313" key="3">
    <source>
        <dbReference type="Proteomes" id="UP001603857"/>
    </source>
</evidence>
<proteinExistence type="predicted"/>
<comment type="caution">
    <text evidence="2">The sequence shown here is derived from an EMBL/GenBank/DDBJ whole genome shotgun (WGS) entry which is preliminary data.</text>
</comment>
<evidence type="ECO:0000256" key="1">
    <source>
        <dbReference type="SAM" id="MobiDB-lite"/>
    </source>
</evidence>
<dbReference type="EMBL" id="JBGMDY010000010">
    <property type="protein sequence ID" value="KAL2319512.1"/>
    <property type="molecule type" value="Genomic_DNA"/>
</dbReference>
<sequence>MPFLLQKASLTDIKSETELEDNQNEYRGGTNSEKVCPDVEGSPALVDARVLTPPILLYHQTGREYSVEPRIGQWNKTNKKMINGGNDQYWSCLKPTNEEQWITYLEDLVTKTDQ</sequence>
<name>A0ABD1L7L8_9FABA</name>
<organism evidence="2 3">
    <name type="scientific">Flemingia macrophylla</name>
    <dbReference type="NCBI Taxonomy" id="520843"/>
    <lineage>
        <taxon>Eukaryota</taxon>
        <taxon>Viridiplantae</taxon>
        <taxon>Streptophyta</taxon>
        <taxon>Embryophyta</taxon>
        <taxon>Tracheophyta</taxon>
        <taxon>Spermatophyta</taxon>
        <taxon>Magnoliopsida</taxon>
        <taxon>eudicotyledons</taxon>
        <taxon>Gunneridae</taxon>
        <taxon>Pentapetalae</taxon>
        <taxon>rosids</taxon>
        <taxon>fabids</taxon>
        <taxon>Fabales</taxon>
        <taxon>Fabaceae</taxon>
        <taxon>Papilionoideae</taxon>
        <taxon>50 kb inversion clade</taxon>
        <taxon>NPAAA clade</taxon>
        <taxon>indigoferoid/millettioid clade</taxon>
        <taxon>Phaseoleae</taxon>
        <taxon>Flemingia</taxon>
    </lineage>
</organism>
<dbReference type="AlphaFoldDB" id="A0ABD1L7L8"/>
<feature type="region of interest" description="Disordered" evidence="1">
    <location>
        <begin position="14"/>
        <end position="37"/>
    </location>
</feature>
<evidence type="ECO:0000313" key="2">
    <source>
        <dbReference type="EMBL" id="KAL2319512.1"/>
    </source>
</evidence>
<gene>
    <name evidence="2" type="ORF">Fmac_028481</name>
</gene>
<keyword evidence="3" id="KW-1185">Reference proteome</keyword>
<dbReference type="Gene3D" id="3.40.50.2300">
    <property type="match status" value="1"/>
</dbReference>